<dbReference type="OrthoDB" id="30449at2"/>
<dbReference type="AlphaFoldDB" id="A0A062XYZ0"/>
<sequence length="237" mass="24047">MKGGKLLAALAVVTGIVLGAAVAAWVVLWLSLKASAVRVPAVEGQPPEAAARALQAVGLVPRLQEPVPDATHPAGTVARQRPVAGFQLKRGSTVLLYPSLGTAGLAVPDLVGLPPAAAAVQLEQAGLAEGEHAEVQGEGTAMVVIAQSPAPGSLLPPGGKVSLLINRQARENRVVMPDMVGEPVDVAQNLLSRWGFRVDGVQPVPYPGLPAGVVVKQTPMAGGPASLGTGVVLWASR</sequence>
<evidence type="ECO:0000259" key="1">
    <source>
        <dbReference type="PROSITE" id="PS51178"/>
    </source>
</evidence>
<dbReference type="PROSITE" id="PS51178">
    <property type="entry name" value="PASTA"/>
    <property type="match status" value="3"/>
</dbReference>
<feature type="domain" description="PASTA" evidence="1">
    <location>
        <begin position="170"/>
        <end position="237"/>
    </location>
</feature>
<reference evidence="2 3" key="1">
    <citation type="submission" date="2014-04" db="EMBL/GenBank/DDBJ databases">
        <title>The Genome Sequence of Thermoanaerobaculum aquaticum MP-01, The First Cultivated Group 23 Acidobacterium.</title>
        <authorList>
            <person name="Stamps B.W."/>
            <person name="Losey N.A."/>
            <person name="Lawson P.A."/>
            <person name="Stevenson B.S."/>
        </authorList>
    </citation>
    <scope>NUCLEOTIDE SEQUENCE [LARGE SCALE GENOMIC DNA]</scope>
    <source>
        <strain evidence="2 3">MP-01</strain>
    </source>
</reference>
<gene>
    <name evidence="2" type="ORF">EG19_06135</name>
</gene>
<dbReference type="SUPFAM" id="SSF54184">
    <property type="entry name" value="Penicillin-binding protein 2x (pbp-2x), c-terminal domain"/>
    <property type="match status" value="1"/>
</dbReference>
<comment type="caution">
    <text evidence="2">The sequence shown here is derived from an EMBL/GenBank/DDBJ whole genome shotgun (WGS) entry which is preliminary data.</text>
</comment>
<dbReference type="InterPro" id="IPR005543">
    <property type="entry name" value="PASTA_dom"/>
</dbReference>
<dbReference type="Pfam" id="PF03793">
    <property type="entry name" value="PASTA"/>
    <property type="match status" value="3"/>
</dbReference>
<dbReference type="CDD" id="cd06577">
    <property type="entry name" value="PASTA_pknB"/>
    <property type="match status" value="3"/>
</dbReference>
<dbReference type="STRING" id="1312852.EG19_06135"/>
<feature type="domain" description="PASTA" evidence="1">
    <location>
        <begin position="101"/>
        <end position="167"/>
    </location>
</feature>
<feature type="domain" description="PASTA" evidence="1">
    <location>
        <begin position="33"/>
        <end position="100"/>
    </location>
</feature>
<dbReference type="SMART" id="SM00740">
    <property type="entry name" value="PASTA"/>
    <property type="match status" value="3"/>
</dbReference>
<dbReference type="EMBL" id="JMFG01000023">
    <property type="protein sequence ID" value="KDA53326.1"/>
    <property type="molecule type" value="Genomic_DNA"/>
</dbReference>
<proteinExistence type="predicted"/>
<dbReference type="Gene3D" id="3.30.10.20">
    <property type="match status" value="3"/>
</dbReference>
<evidence type="ECO:0000313" key="2">
    <source>
        <dbReference type="EMBL" id="KDA53326.1"/>
    </source>
</evidence>
<organism evidence="2 3">
    <name type="scientific">Thermoanaerobaculum aquaticum</name>
    <dbReference type="NCBI Taxonomy" id="1312852"/>
    <lineage>
        <taxon>Bacteria</taxon>
        <taxon>Pseudomonadati</taxon>
        <taxon>Acidobacteriota</taxon>
        <taxon>Thermoanaerobaculia</taxon>
        <taxon>Thermoanaerobaculales</taxon>
        <taxon>Thermoanaerobaculaceae</taxon>
        <taxon>Thermoanaerobaculum</taxon>
    </lineage>
</organism>
<protein>
    <recommendedName>
        <fullName evidence="1">PASTA domain-containing protein</fullName>
    </recommendedName>
</protein>
<keyword evidence="3" id="KW-1185">Reference proteome</keyword>
<dbReference type="RefSeq" id="WP_038049851.1">
    <property type="nucleotide sequence ID" value="NZ_JMFG01000023.1"/>
</dbReference>
<dbReference type="Proteomes" id="UP000027284">
    <property type="component" value="Unassembled WGS sequence"/>
</dbReference>
<name>A0A062XYZ0_9BACT</name>
<accession>A0A062XYZ0</accession>
<evidence type="ECO:0000313" key="3">
    <source>
        <dbReference type="Proteomes" id="UP000027284"/>
    </source>
</evidence>